<organism evidence="2 3">
    <name type="scientific">Rhodococcoides fascians</name>
    <name type="common">Rhodococcus fascians</name>
    <dbReference type="NCBI Taxonomy" id="1828"/>
    <lineage>
        <taxon>Bacteria</taxon>
        <taxon>Bacillati</taxon>
        <taxon>Actinomycetota</taxon>
        <taxon>Actinomycetes</taxon>
        <taxon>Mycobacteriales</taxon>
        <taxon>Nocardiaceae</taxon>
        <taxon>Rhodococcoides</taxon>
    </lineage>
</organism>
<accession>A0A143QP94</accession>
<dbReference type="Proteomes" id="UP000076038">
    <property type="component" value="Chromosome"/>
</dbReference>
<dbReference type="GO" id="GO:0006355">
    <property type="term" value="P:regulation of DNA-templated transcription"/>
    <property type="evidence" value="ECO:0007669"/>
    <property type="project" value="InterPro"/>
</dbReference>
<dbReference type="SUPFAM" id="SSF47598">
    <property type="entry name" value="Ribbon-helix-helix"/>
    <property type="match status" value="1"/>
</dbReference>
<dbReference type="InterPro" id="IPR010985">
    <property type="entry name" value="Ribbon_hlx_hlx"/>
</dbReference>
<dbReference type="AlphaFoldDB" id="A0A143QP94"/>
<sequence>MELSQYTDTLRTDLMAAAALGDEHTRQTAEALGKTAEASARLMLLTALSDFAAEVSNELGDRTVVVRLDGGQAHADVRRNDLASDHDGEPKEPVADEYPTMDDVSGEVRRVTLRLVEQIKERAEDAANNSGVSLNSWLSQAVQGALRDQMRKDRGWNN</sequence>
<dbReference type="KEGG" id="rhs:A3Q41_03719"/>
<name>A0A143QP94_RHOFA</name>
<dbReference type="EMBL" id="CP015220">
    <property type="protein sequence ID" value="AMY25005.1"/>
    <property type="molecule type" value="Genomic_DNA"/>
</dbReference>
<dbReference type="OrthoDB" id="5193907at2"/>
<keyword evidence="3" id="KW-1185">Reference proteome</keyword>
<evidence type="ECO:0000313" key="3">
    <source>
        <dbReference type="Proteomes" id="UP000076038"/>
    </source>
</evidence>
<reference evidence="3" key="2">
    <citation type="submission" date="2016-04" db="EMBL/GenBank/DDBJ databases">
        <title>Complete Genome and Plasmid Sequences for Rhodococcus fascians D188 and Draft Sequences for Rhodococcus spp. Isolates PBTS 1 and PBTS 2.</title>
        <authorList>
            <person name="Stamer R."/>
            <person name="Vereecke D."/>
            <person name="Zhang Y."/>
            <person name="Schilkey F."/>
            <person name="Devitt N."/>
            <person name="Randall J."/>
        </authorList>
    </citation>
    <scope>NUCLEOTIDE SEQUENCE [LARGE SCALE GENOMIC DNA]</scope>
    <source>
        <strain evidence="3">PBTS2</strain>
    </source>
</reference>
<dbReference type="PATRIC" id="fig|1653479.3.peg.3772"/>
<evidence type="ECO:0000256" key="1">
    <source>
        <dbReference type="SAM" id="MobiDB-lite"/>
    </source>
</evidence>
<feature type="compositionally biased region" description="Basic and acidic residues" evidence="1">
    <location>
        <begin position="75"/>
        <end position="94"/>
    </location>
</feature>
<feature type="region of interest" description="Disordered" evidence="1">
    <location>
        <begin position="75"/>
        <end position="103"/>
    </location>
</feature>
<gene>
    <name evidence="2" type="ORF">A3Q41_03719</name>
</gene>
<protein>
    <recommendedName>
        <fullName evidence="4">Toxin-antitoxin system HicB family antitoxin</fullName>
    </recommendedName>
</protein>
<dbReference type="RefSeq" id="WP_048318358.1">
    <property type="nucleotide sequence ID" value="NZ_CP015220.1"/>
</dbReference>
<evidence type="ECO:0000313" key="2">
    <source>
        <dbReference type="EMBL" id="AMY25005.1"/>
    </source>
</evidence>
<evidence type="ECO:0008006" key="4">
    <source>
        <dbReference type="Google" id="ProtNLM"/>
    </source>
</evidence>
<reference evidence="2 3" key="1">
    <citation type="journal article" date="2016" name="Genome Announc.">
        <title>Complete Genome and Plasmid Sequences for Rhodococcus fascians D188 and Draft Sequences for Rhodococcus Isolates PBTS 1 and PBTS 2.</title>
        <authorList>
            <person name="Stamler R.A."/>
            <person name="Vereecke D."/>
            <person name="Zhang Y."/>
            <person name="Schilkey F."/>
            <person name="Devitt N."/>
            <person name="Randall J.J."/>
        </authorList>
    </citation>
    <scope>NUCLEOTIDE SEQUENCE [LARGE SCALE GENOMIC DNA]</scope>
    <source>
        <strain evidence="2 3">PBTS2</strain>
    </source>
</reference>
<proteinExistence type="predicted"/>